<dbReference type="RefSeq" id="WP_030881986.1">
    <property type="nucleotide sequence ID" value="NZ_JOBF01000001.1"/>
</dbReference>
<evidence type="ECO:0000259" key="1">
    <source>
        <dbReference type="Pfam" id="PF13577"/>
    </source>
</evidence>
<gene>
    <name evidence="2" type="ORF">ADK38_01410</name>
</gene>
<accession>A0ABR5JE84</accession>
<dbReference type="CDD" id="cd00531">
    <property type="entry name" value="NTF2_like"/>
    <property type="match status" value="1"/>
</dbReference>
<feature type="domain" description="SnoaL-like" evidence="1">
    <location>
        <begin position="5"/>
        <end position="131"/>
    </location>
</feature>
<keyword evidence="3" id="KW-1185">Reference proteome</keyword>
<dbReference type="InterPro" id="IPR032710">
    <property type="entry name" value="NTF2-like_dom_sf"/>
</dbReference>
<name>A0ABR5JE84_9ACTN</name>
<dbReference type="EMBL" id="LGUT01000102">
    <property type="protein sequence ID" value="KOG91763.1"/>
    <property type="molecule type" value="Genomic_DNA"/>
</dbReference>
<dbReference type="SUPFAM" id="SSF54427">
    <property type="entry name" value="NTF2-like"/>
    <property type="match status" value="1"/>
</dbReference>
<comment type="caution">
    <text evidence="2">The sequence shown here is derived from an EMBL/GenBank/DDBJ whole genome shotgun (WGS) entry which is preliminary data.</text>
</comment>
<protein>
    <recommendedName>
        <fullName evidence="1">SnoaL-like domain-containing protein</fullName>
    </recommendedName>
</protein>
<evidence type="ECO:0000313" key="2">
    <source>
        <dbReference type="EMBL" id="KOG91763.1"/>
    </source>
</evidence>
<reference evidence="2 3" key="1">
    <citation type="submission" date="2015-07" db="EMBL/GenBank/DDBJ databases">
        <authorList>
            <person name="Ju K.-S."/>
            <person name="Doroghazi J.R."/>
            <person name="Metcalf W.W."/>
        </authorList>
    </citation>
    <scope>NUCLEOTIDE SEQUENCE [LARGE SCALE GENOMIC DNA]</scope>
    <source>
        <strain evidence="2 3">NRRL B-3589</strain>
    </source>
</reference>
<proteinExistence type="predicted"/>
<sequence length="149" mass="16675">MLNIQEISDRLEIQELLVAYATAVDGKDFDALDQIFTEDAHIDYTAFGAIAGTLAEMKKYLTSSMAQLTACQHLMANTEIRLDGDRATGRVMAWNALGFPTEDGEPHIALLGMWYIDEYTRTPAGWRISRRGQERNWTKGFGDVIGNGR</sequence>
<evidence type="ECO:0000313" key="3">
    <source>
        <dbReference type="Proteomes" id="UP000037020"/>
    </source>
</evidence>
<organism evidence="2 3">
    <name type="scientific">Streptomyces varsoviensis</name>
    <dbReference type="NCBI Taxonomy" id="67373"/>
    <lineage>
        <taxon>Bacteria</taxon>
        <taxon>Bacillati</taxon>
        <taxon>Actinomycetota</taxon>
        <taxon>Actinomycetes</taxon>
        <taxon>Kitasatosporales</taxon>
        <taxon>Streptomycetaceae</taxon>
        <taxon>Streptomyces</taxon>
    </lineage>
</organism>
<dbReference type="Pfam" id="PF13577">
    <property type="entry name" value="SnoaL_4"/>
    <property type="match status" value="1"/>
</dbReference>
<dbReference type="Gene3D" id="3.10.450.50">
    <property type="match status" value="1"/>
</dbReference>
<dbReference type="InterPro" id="IPR037401">
    <property type="entry name" value="SnoaL-like"/>
</dbReference>
<dbReference type="Proteomes" id="UP000037020">
    <property type="component" value="Unassembled WGS sequence"/>
</dbReference>